<evidence type="ECO:0000313" key="1">
    <source>
        <dbReference type="EMBL" id="CAJ2678986.1"/>
    </source>
</evidence>
<protein>
    <submittedName>
        <fullName evidence="1">Uncharacterized protein</fullName>
    </submittedName>
</protein>
<dbReference type="EMBL" id="CASHSV030000823">
    <property type="protein sequence ID" value="CAJ2678986.1"/>
    <property type="molecule type" value="Genomic_DNA"/>
</dbReference>
<keyword evidence="2" id="KW-1185">Reference proteome</keyword>
<gene>
    <name evidence="1" type="ORF">MILVUS5_LOCUS41181</name>
</gene>
<accession>A0ACB0MCA1</accession>
<reference evidence="1" key="1">
    <citation type="submission" date="2023-10" db="EMBL/GenBank/DDBJ databases">
        <authorList>
            <person name="Rodriguez Cubillos JULIANA M."/>
            <person name="De Vega J."/>
        </authorList>
    </citation>
    <scope>NUCLEOTIDE SEQUENCE</scope>
</reference>
<comment type="caution">
    <text evidence="1">The sequence shown here is derived from an EMBL/GenBank/DDBJ whole genome shotgun (WGS) entry which is preliminary data.</text>
</comment>
<dbReference type="Proteomes" id="UP001177021">
    <property type="component" value="Unassembled WGS sequence"/>
</dbReference>
<sequence>MIGNIPSPPFVLLQRFDSYLCRSFEEVTQNKVQSGGRLNSPSSSVIRNTVTFSTTSFVGTNSNTHTSPSPKLSVVFEL</sequence>
<proteinExistence type="predicted"/>
<name>A0ACB0MCA1_TRIPR</name>
<evidence type="ECO:0000313" key="2">
    <source>
        <dbReference type="Proteomes" id="UP001177021"/>
    </source>
</evidence>
<organism evidence="1 2">
    <name type="scientific">Trifolium pratense</name>
    <name type="common">Red clover</name>
    <dbReference type="NCBI Taxonomy" id="57577"/>
    <lineage>
        <taxon>Eukaryota</taxon>
        <taxon>Viridiplantae</taxon>
        <taxon>Streptophyta</taxon>
        <taxon>Embryophyta</taxon>
        <taxon>Tracheophyta</taxon>
        <taxon>Spermatophyta</taxon>
        <taxon>Magnoliopsida</taxon>
        <taxon>eudicotyledons</taxon>
        <taxon>Gunneridae</taxon>
        <taxon>Pentapetalae</taxon>
        <taxon>rosids</taxon>
        <taxon>fabids</taxon>
        <taxon>Fabales</taxon>
        <taxon>Fabaceae</taxon>
        <taxon>Papilionoideae</taxon>
        <taxon>50 kb inversion clade</taxon>
        <taxon>NPAAA clade</taxon>
        <taxon>Hologalegina</taxon>
        <taxon>IRL clade</taxon>
        <taxon>Trifolieae</taxon>
        <taxon>Trifolium</taxon>
    </lineage>
</organism>